<gene>
    <name evidence="2" type="ORF">CYCCA115_LOCUS5027</name>
</gene>
<proteinExistence type="predicted"/>
<dbReference type="AlphaFoldDB" id="A0AAD2CMG2"/>
<dbReference type="Proteomes" id="UP001295423">
    <property type="component" value="Unassembled WGS sequence"/>
</dbReference>
<dbReference type="EMBL" id="CAKOGP040000546">
    <property type="protein sequence ID" value="CAJ1936079.1"/>
    <property type="molecule type" value="Genomic_DNA"/>
</dbReference>
<evidence type="ECO:0000259" key="1">
    <source>
        <dbReference type="Pfam" id="PF20710"/>
    </source>
</evidence>
<organism evidence="2 3">
    <name type="scientific">Cylindrotheca closterium</name>
    <dbReference type="NCBI Taxonomy" id="2856"/>
    <lineage>
        <taxon>Eukaryota</taxon>
        <taxon>Sar</taxon>
        <taxon>Stramenopiles</taxon>
        <taxon>Ochrophyta</taxon>
        <taxon>Bacillariophyta</taxon>
        <taxon>Bacillariophyceae</taxon>
        <taxon>Bacillariophycidae</taxon>
        <taxon>Bacillariales</taxon>
        <taxon>Bacillariaceae</taxon>
        <taxon>Cylindrotheca</taxon>
    </lineage>
</organism>
<dbReference type="Pfam" id="PF20710">
    <property type="entry name" value="DUF6824"/>
    <property type="match status" value="1"/>
</dbReference>
<evidence type="ECO:0000313" key="2">
    <source>
        <dbReference type="EMBL" id="CAJ1936079.1"/>
    </source>
</evidence>
<name>A0AAD2CMG2_9STRA</name>
<feature type="domain" description="DUF6824" evidence="1">
    <location>
        <begin position="383"/>
        <end position="464"/>
    </location>
</feature>
<dbReference type="InterPro" id="IPR049227">
    <property type="entry name" value="DUF6824"/>
</dbReference>
<evidence type="ECO:0000313" key="3">
    <source>
        <dbReference type="Proteomes" id="UP001295423"/>
    </source>
</evidence>
<comment type="caution">
    <text evidence="2">The sequence shown here is derived from an EMBL/GenBank/DDBJ whole genome shotgun (WGS) entry which is preliminary data.</text>
</comment>
<keyword evidence="3" id="KW-1185">Reference proteome</keyword>
<sequence>MSFRRDPAIEGSCCNPFQIPHQDHAIMHMEEDGADTPNETGLKAAEEYLASEVHKLSLKERLEALDDVHCVGKEIETTPEALQDLLTEFDEEVKRSNDPTYKLAERLNKAYVEDTAFRLRFLFSKMNNVKQAVTQMLAFLRQKAMYFGKEALGRDILLSDLNTDDLDLMKSAIYYVQAERDSSGRAIVHMSQNAILIEDESVNALIRMAFFLFYNHVVPLAETATKGIVGIGYETQESQLEGPRLSMKSMLKIVDSCFSLPMRFSSLHYCLKPFGSTLARAAVQVMVRNCPKYVAQRTRVHIGTSMEIQYALQSHGIPMASFPLDKNGIVRVDVFRRSMDKLLGMDLWKRSGRKDSSPMDVECVKIPPGLKVRPGVVGPLSSDVLLGRGRGLQQHPGNIEFRIWMKAYREEYENAQRFKRYEVAADLKARYEAKGVRFLKKNDEDQWDYADANCVNEKIKQLFRSMRK</sequence>
<reference evidence="2" key="1">
    <citation type="submission" date="2023-08" db="EMBL/GenBank/DDBJ databases">
        <authorList>
            <person name="Audoor S."/>
            <person name="Bilcke G."/>
        </authorList>
    </citation>
    <scope>NUCLEOTIDE SEQUENCE</scope>
</reference>
<protein>
    <recommendedName>
        <fullName evidence="1">DUF6824 domain-containing protein</fullName>
    </recommendedName>
</protein>
<accession>A0AAD2CMG2</accession>